<dbReference type="InterPro" id="IPR026906">
    <property type="entry name" value="LRR_5"/>
</dbReference>
<reference evidence="8" key="1">
    <citation type="submission" date="2021-01" db="UniProtKB">
        <authorList>
            <consortium name="EnsemblMetazoa"/>
        </authorList>
    </citation>
    <scope>IDENTIFICATION</scope>
</reference>
<dbReference type="AlphaFoldDB" id="A0A7M5XGZ7"/>
<dbReference type="Pfam" id="PF13306">
    <property type="entry name" value="LRR_5"/>
    <property type="match status" value="1"/>
</dbReference>
<evidence type="ECO:0000259" key="7">
    <source>
        <dbReference type="SMART" id="SM00013"/>
    </source>
</evidence>
<keyword evidence="3" id="KW-0677">Repeat</keyword>
<organism evidence="8 9">
    <name type="scientific">Clytia hemisphaerica</name>
    <dbReference type="NCBI Taxonomy" id="252671"/>
    <lineage>
        <taxon>Eukaryota</taxon>
        <taxon>Metazoa</taxon>
        <taxon>Cnidaria</taxon>
        <taxon>Hydrozoa</taxon>
        <taxon>Hydroidolina</taxon>
        <taxon>Leptothecata</taxon>
        <taxon>Obeliida</taxon>
        <taxon>Clytiidae</taxon>
        <taxon>Clytia</taxon>
    </lineage>
</organism>
<dbReference type="GeneID" id="136812382"/>
<dbReference type="SMART" id="SM00369">
    <property type="entry name" value="LRR_TYP"/>
    <property type="match status" value="4"/>
</dbReference>
<evidence type="ECO:0000256" key="1">
    <source>
        <dbReference type="ARBA" id="ARBA00022614"/>
    </source>
</evidence>
<proteinExistence type="predicted"/>
<dbReference type="PANTHER" id="PTHR45712">
    <property type="entry name" value="AGAP008170-PA"/>
    <property type="match status" value="1"/>
</dbReference>
<keyword evidence="5" id="KW-1133">Transmembrane helix</keyword>
<feature type="region of interest" description="Disordered" evidence="4">
    <location>
        <begin position="292"/>
        <end position="324"/>
    </location>
</feature>
<dbReference type="Gene3D" id="3.80.10.10">
    <property type="entry name" value="Ribonuclease Inhibitor"/>
    <property type="match status" value="2"/>
</dbReference>
<keyword evidence="2 6" id="KW-0732">Signal</keyword>
<evidence type="ECO:0000256" key="4">
    <source>
        <dbReference type="SAM" id="MobiDB-lite"/>
    </source>
</evidence>
<dbReference type="SMART" id="SM00013">
    <property type="entry name" value="LRRNT"/>
    <property type="match status" value="1"/>
</dbReference>
<feature type="transmembrane region" description="Helical" evidence="5">
    <location>
        <begin position="541"/>
        <end position="563"/>
    </location>
</feature>
<evidence type="ECO:0000313" key="8">
    <source>
        <dbReference type="EnsemblMetazoa" id="CLYHEMP023183.1"/>
    </source>
</evidence>
<dbReference type="InterPro" id="IPR050333">
    <property type="entry name" value="SLRP"/>
</dbReference>
<dbReference type="RefSeq" id="XP_066924980.1">
    <property type="nucleotide sequence ID" value="XM_067068879.1"/>
</dbReference>
<feature type="chain" id="PRO_5029583234" description="LRRNT domain-containing protein" evidence="6">
    <location>
        <begin position="23"/>
        <end position="615"/>
    </location>
</feature>
<evidence type="ECO:0000256" key="6">
    <source>
        <dbReference type="SAM" id="SignalP"/>
    </source>
</evidence>
<protein>
    <recommendedName>
        <fullName evidence="7">LRRNT domain-containing protein</fullName>
    </recommendedName>
</protein>
<dbReference type="EnsemblMetazoa" id="CLYHEMT023183.1">
    <property type="protein sequence ID" value="CLYHEMP023183.1"/>
    <property type="gene ID" value="CLYHEMG023183"/>
</dbReference>
<dbReference type="PANTHER" id="PTHR45712:SF22">
    <property type="entry name" value="INSULIN-LIKE GROWTH FACTOR-BINDING PROTEIN COMPLEX ACID LABILE SUBUNIT"/>
    <property type="match status" value="1"/>
</dbReference>
<feature type="domain" description="LRRNT" evidence="7">
    <location>
        <begin position="22"/>
        <end position="54"/>
    </location>
</feature>
<dbReference type="Proteomes" id="UP000594262">
    <property type="component" value="Unplaced"/>
</dbReference>
<feature type="region of interest" description="Disordered" evidence="4">
    <location>
        <begin position="254"/>
        <end position="280"/>
    </location>
</feature>
<sequence length="615" mass="67121">MWLKQATHFLVFLQIFVNIIYACPADCTCYLTSVICQYNFLKKIPNGIPESTTKLYLDGNQIERVERAELSNLKDLELLSIGSNTISFIEDDAFHNLTKLTSLHINDNKLTRIKRTFFSNSPLLRHVRADRLSPNAPLEIDDHAFENQQDLGELNLASNNMVRISNNTFAGLSNLKHLDISDNDIQVYSSHAFTPLTSSPTIEIDDGIKCCCQTKAAFTAFGISQTCINPETNQQGDIASSPCTDTGVCGSFRESTSDLWPPMPPEPTTSVTFASPSSSSSSSSVVATNIESSSSPKFSSSSSSSTSSILHNSSPSPSSNIVSSSMSESKSVEIQVFQTLLTDSVSDHVYTNHIDSASSSPDMSSVIPANSIEPTPVSKLSVPSTSITNSSIIPQSSAAPVISSESNDHTTEILNHQYPSTVKPKLESSMSMQEPDHQTSSKHPHAMPSISNDVDQTTQAGTLQPSSHYPLEVSSIIMLHTISPSHSVPTLNGTCSVSTCKAGCEFSQQHCQCFEKGTSKACLITSTLDSQTGDENSMADWQMAIIIGSCVVVLCFIVFFIYFKKKQSRERQFNLNTSRQNMAMNDSPQGRDNRMFIIEETNEAGPVNRPIAEMY</sequence>
<evidence type="ECO:0000256" key="5">
    <source>
        <dbReference type="SAM" id="Phobius"/>
    </source>
</evidence>
<feature type="compositionally biased region" description="Polar residues" evidence="4">
    <location>
        <begin position="449"/>
        <end position="465"/>
    </location>
</feature>
<keyword evidence="1" id="KW-0433">Leucine-rich repeat</keyword>
<feature type="signal peptide" evidence="6">
    <location>
        <begin position="1"/>
        <end position="22"/>
    </location>
</feature>
<evidence type="ECO:0000256" key="3">
    <source>
        <dbReference type="ARBA" id="ARBA00022737"/>
    </source>
</evidence>
<name>A0A7M5XGZ7_9CNID</name>
<dbReference type="SUPFAM" id="SSF52058">
    <property type="entry name" value="L domain-like"/>
    <property type="match status" value="1"/>
</dbReference>
<dbReference type="InterPro" id="IPR003591">
    <property type="entry name" value="Leu-rich_rpt_typical-subtyp"/>
</dbReference>
<accession>A0A7M5XGZ7</accession>
<keyword evidence="5" id="KW-0472">Membrane</keyword>
<keyword evidence="9" id="KW-1185">Reference proteome</keyword>
<evidence type="ECO:0000256" key="2">
    <source>
        <dbReference type="ARBA" id="ARBA00022729"/>
    </source>
</evidence>
<dbReference type="PROSITE" id="PS51257">
    <property type="entry name" value="PROKAR_LIPOPROTEIN"/>
    <property type="match status" value="1"/>
</dbReference>
<feature type="compositionally biased region" description="Low complexity" evidence="4">
    <location>
        <begin position="268"/>
        <end position="280"/>
    </location>
</feature>
<keyword evidence="5" id="KW-0812">Transmembrane</keyword>
<dbReference type="OrthoDB" id="676979at2759"/>
<dbReference type="InterPro" id="IPR032675">
    <property type="entry name" value="LRR_dom_sf"/>
</dbReference>
<evidence type="ECO:0000313" key="9">
    <source>
        <dbReference type="Proteomes" id="UP000594262"/>
    </source>
</evidence>
<feature type="region of interest" description="Disordered" evidence="4">
    <location>
        <begin position="423"/>
        <end position="465"/>
    </location>
</feature>
<dbReference type="InterPro" id="IPR000372">
    <property type="entry name" value="LRRNT"/>
</dbReference>